<sequence length="97" mass="10750">MPTTMADETEQQLREKIASQKGSIADLPTLRSVARETGLVSCIIRDKSEGAANRIFIGDEEKLELLLESKRIDAGVRLQDELPPPEDSQDCPNVSRQ</sequence>
<evidence type="ECO:0000313" key="3">
    <source>
        <dbReference type="Proteomes" id="UP001224775"/>
    </source>
</evidence>
<gene>
    <name evidence="2" type="ORF">QTG54_011777</name>
</gene>
<dbReference type="Proteomes" id="UP001224775">
    <property type="component" value="Unassembled WGS sequence"/>
</dbReference>
<reference evidence="2" key="1">
    <citation type="submission" date="2023-06" db="EMBL/GenBank/DDBJ databases">
        <title>Survivors Of The Sea: Transcriptome response of Skeletonema marinoi to long-term dormancy.</title>
        <authorList>
            <person name="Pinder M.I.M."/>
            <person name="Kourtchenko O."/>
            <person name="Robertson E.K."/>
            <person name="Larsson T."/>
            <person name="Maumus F."/>
            <person name="Osuna-Cruz C.M."/>
            <person name="Vancaester E."/>
            <person name="Stenow R."/>
            <person name="Vandepoele K."/>
            <person name="Ploug H."/>
            <person name="Bruchert V."/>
            <person name="Godhe A."/>
            <person name="Topel M."/>
        </authorList>
    </citation>
    <scope>NUCLEOTIDE SEQUENCE</scope>
    <source>
        <strain evidence="2">R05AC</strain>
    </source>
</reference>
<accession>A0AAD8Y273</accession>
<organism evidence="2 3">
    <name type="scientific">Skeletonema marinoi</name>
    <dbReference type="NCBI Taxonomy" id="267567"/>
    <lineage>
        <taxon>Eukaryota</taxon>
        <taxon>Sar</taxon>
        <taxon>Stramenopiles</taxon>
        <taxon>Ochrophyta</taxon>
        <taxon>Bacillariophyta</taxon>
        <taxon>Coscinodiscophyceae</taxon>
        <taxon>Thalassiosirophycidae</taxon>
        <taxon>Thalassiosirales</taxon>
        <taxon>Skeletonemataceae</taxon>
        <taxon>Skeletonema</taxon>
        <taxon>Skeletonema marinoi-dohrnii complex</taxon>
    </lineage>
</organism>
<dbReference type="AlphaFoldDB" id="A0AAD8Y273"/>
<comment type="caution">
    <text evidence="2">The sequence shown here is derived from an EMBL/GenBank/DDBJ whole genome shotgun (WGS) entry which is preliminary data.</text>
</comment>
<evidence type="ECO:0000313" key="2">
    <source>
        <dbReference type="EMBL" id="KAK1737491.1"/>
    </source>
</evidence>
<keyword evidence="3" id="KW-1185">Reference proteome</keyword>
<name>A0AAD8Y273_9STRA</name>
<dbReference type="EMBL" id="JATAAI010000025">
    <property type="protein sequence ID" value="KAK1737491.1"/>
    <property type="molecule type" value="Genomic_DNA"/>
</dbReference>
<feature type="region of interest" description="Disordered" evidence="1">
    <location>
        <begin position="76"/>
        <end position="97"/>
    </location>
</feature>
<proteinExistence type="predicted"/>
<evidence type="ECO:0000256" key="1">
    <source>
        <dbReference type="SAM" id="MobiDB-lite"/>
    </source>
</evidence>
<protein>
    <submittedName>
        <fullName evidence="2">Uncharacterized protein</fullName>
    </submittedName>
</protein>